<sequence>MKAIVRPALALITLLLATSASGAQTPPASPFQDGSRVVAVGDSITNAGLYQGYVYLYHLTRFPERQIDIFNAGISGDTAQGASDRYGWDIEPLDGNAASVMFGMNDVSGSDLYPADGQGADIEAKRLQRVDAYEANMRALVKRLMDDGIDPILLTPSPYDDTSTMEAANQPGRNAVLAECGRRVEAIAAENGLVVVDFNTPMTELNQRLQQDDPAFTLVGKDRVHPGESGHLVMAYLYLKGLNAPADVARVSLDARTGAVADEYRCAVSNVKRSADSLSFDYLAEGIPFPVSDGARPALDWIPFTDELNREMLTITDLPKGSYRLSIDGKAITTLTAAELGAGVNLTAYPDTPQNQQAKQVQSLYNAKYRSPIAKLRAIAFVEHACCRGMPHPLTLQQVEPKLENWVASARGKPYQGYFRKCADEYKLNKPQQLSLMEQAEQALPAIRAAAQPRQHQISVTRI</sequence>
<evidence type="ECO:0000313" key="3">
    <source>
        <dbReference type="EMBL" id="MBC2594419.1"/>
    </source>
</evidence>
<feature type="chain" id="PRO_5032540925" evidence="1">
    <location>
        <begin position="24"/>
        <end position="463"/>
    </location>
</feature>
<reference evidence="3 4" key="1">
    <citation type="submission" date="2020-07" db="EMBL/GenBank/DDBJ databases">
        <authorList>
            <person name="Feng X."/>
        </authorList>
    </citation>
    <scope>NUCLEOTIDE SEQUENCE [LARGE SCALE GENOMIC DNA]</scope>
    <source>
        <strain evidence="3 4">JCM31066</strain>
    </source>
</reference>
<evidence type="ECO:0000259" key="2">
    <source>
        <dbReference type="Pfam" id="PF13472"/>
    </source>
</evidence>
<dbReference type="Gene3D" id="3.40.50.1110">
    <property type="entry name" value="SGNH hydrolase"/>
    <property type="match status" value="1"/>
</dbReference>
<proteinExistence type="predicted"/>
<dbReference type="InterPro" id="IPR013830">
    <property type="entry name" value="SGNH_hydro"/>
</dbReference>
<keyword evidence="4" id="KW-1185">Reference proteome</keyword>
<dbReference type="Pfam" id="PF13472">
    <property type="entry name" value="Lipase_GDSL_2"/>
    <property type="match status" value="1"/>
</dbReference>
<dbReference type="InterPro" id="IPR051532">
    <property type="entry name" value="Ester_Hydrolysis_Enzymes"/>
</dbReference>
<dbReference type="EMBL" id="JACHVB010000021">
    <property type="protein sequence ID" value="MBC2594419.1"/>
    <property type="molecule type" value="Genomic_DNA"/>
</dbReference>
<dbReference type="PANTHER" id="PTHR30383:SF5">
    <property type="entry name" value="SGNH HYDROLASE-TYPE ESTERASE DOMAIN-CONTAINING PROTEIN"/>
    <property type="match status" value="1"/>
</dbReference>
<organism evidence="3 4">
    <name type="scientific">Ruficoccus amylovorans</name>
    <dbReference type="NCBI Taxonomy" id="1804625"/>
    <lineage>
        <taxon>Bacteria</taxon>
        <taxon>Pseudomonadati</taxon>
        <taxon>Verrucomicrobiota</taxon>
        <taxon>Opitutia</taxon>
        <taxon>Puniceicoccales</taxon>
        <taxon>Cerasicoccaceae</taxon>
        <taxon>Ruficoccus</taxon>
    </lineage>
</organism>
<protein>
    <submittedName>
        <fullName evidence="3">SGNH/GDSL hydrolase family protein</fullName>
    </submittedName>
</protein>
<dbReference type="AlphaFoldDB" id="A0A842HDV9"/>
<dbReference type="RefSeq" id="WP_185675403.1">
    <property type="nucleotide sequence ID" value="NZ_JACHVB010000021.1"/>
</dbReference>
<dbReference type="GO" id="GO:0004622">
    <property type="term" value="F:phosphatidylcholine lysophospholipase activity"/>
    <property type="evidence" value="ECO:0007669"/>
    <property type="project" value="TreeGrafter"/>
</dbReference>
<dbReference type="CDD" id="cd01834">
    <property type="entry name" value="SGNH_hydrolase_like_2"/>
    <property type="match status" value="1"/>
</dbReference>
<gene>
    <name evidence="3" type="ORF">H5P28_09135</name>
</gene>
<feature type="domain" description="SGNH hydrolase-type esterase" evidence="2">
    <location>
        <begin position="39"/>
        <end position="231"/>
    </location>
</feature>
<accession>A0A842HDV9</accession>
<comment type="caution">
    <text evidence="3">The sequence shown here is derived from an EMBL/GenBank/DDBJ whole genome shotgun (WGS) entry which is preliminary data.</text>
</comment>
<keyword evidence="1" id="KW-0732">Signal</keyword>
<evidence type="ECO:0000256" key="1">
    <source>
        <dbReference type="SAM" id="SignalP"/>
    </source>
</evidence>
<dbReference type="PANTHER" id="PTHR30383">
    <property type="entry name" value="THIOESTERASE 1/PROTEASE 1/LYSOPHOSPHOLIPASE L1"/>
    <property type="match status" value="1"/>
</dbReference>
<name>A0A842HDV9_9BACT</name>
<keyword evidence="3" id="KW-0378">Hydrolase</keyword>
<dbReference type="InterPro" id="IPR036514">
    <property type="entry name" value="SGNH_hydro_sf"/>
</dbReference>
<dbReference type="Proteomes" id="UP000546464">
    <property type="component" value="Unassembled WGS sequence"/>
</dbReference>
<evidence type="ECO:0000313" key="4">
    <source>
        <dbReference type="Proteomes" id="UP000546464"/>
    </source>
</evidence>
<feature type="signal peptide" evidence="1">
    <location>
        <begin position="1"/>
        <end position="23"/>
    </location>
</feature>
<dbReference type="SUPFAM" id="SSF52266">
    <property type="entry name" value="SGNH hydrolase"/>
    <property type="match status" value="1"/>
</dbReference>